<dbReference type="Proteomes" id="UP000558113">
    <property type="component" value="Unassembled WGS sequence"/>
</dbReference>
<sequence length="160" mass="18633">MTYKTILIDQLTACYNDKSWFIPLAEMLADLTVKEATTENESKQTIGAILNHLLYWNETWLERFKAGEIVLNHDIDNDETFSLRSDQSDELGWKETLSRLENVFGNWKTVLEESDEAKLTQQLPEYFNAPWWGVVSNLIIHNAYHIGQVMLLKKQIRKGL</sequence>
<comment type="caution">
    <text evidence="2">The sequence shown here is derived from an EMBL/GenBank/DDBJ whole genome shotgun (WGS) entry which is preliminary data.</text>
</comment>
<accession>A0A7X4YND6</accession>
<protein>
    <submittedName>
        <fullName evidence="2">DUF664 domain-containing protein</fullName>
    </submittedName>
</protein>
<dbReference type="InterPro" id="IPR034660">
    <property type="entry name" value="DinB/YfiT-like"/>
</dbReference>
<name>A0A7X4YND6_9BACL</name>
<dbReference type="AlphaFoldDB" id="A0A7X4YND6"/>
<feature type="domain" description="DinB-like" evidence="1">
    <location>
        <begin position="25"/>
        <end position="148"/>
    </location>
</feature>
<dbReference type="InterPro" id="IPR024775">
    <property type="entry name" value="DinB-like"/>
</dbReference>
<evidence type="ECO:0000313" key="3">
    <source>
        <dbReference type="Proteomes" id="UP000558113"/>
    </source>
</evidence>
<gene>
    <name evidence="2" type="ORF">GT003_11230</name>
</gene>
<keyword evidence="3" id="KW-1185">Reference proteome</keyword>
<dbReference type="EMBL" id="JAAAMU010000005">
    <property type="protein sequence ID" value="NBC69566.1"/>
    <property type="molecule type" value="Genomic_DNA"/>
</dbReference>
<dbReference type="Gene3D" id="1.20.120.450">
    <property type="entry name" value="dinb family like domain"/>
    <property type="match status" value="1"/>
</dbReference>
<evidence type="ECO:0000313" key="2">
    <source>
        <dbReference type="EMBL" id="NBC69566.1"/>
    </source>
</evidence>
<dbReference type="Pfam" id="PF12867">
    <property type="entry name" value="DinB_2"/>
    <property type="match status" value="1"/>
</dbReference>
<dbReference type="SUPFAM" id="SSF109854">
    <property type="entry name" value="DinB/YfiT-like putative metalloenzymes"/>
    <property type="match status" value="1"/>
</dbReference>
<reference evidence="2 3" key="1">
    <citation type="submission" date="2020-01" db="EMBL/GenBank/DDBJ databases">
        <title>Paenibacillus soybeanensis sp. nov. isolated from the nodules of soybean (Glycine max(L.) Merr).</title>
        <authorList>
            <person name="Wang H."/>
        </authorList>
    </citation>
    <scope>NUCLEOTIDE SEQUENCE [LARGE SCALE GENOMIC DNA]</scope>
    <source>
        <strain evidence="2 3">DSM 23054</strain>
    </source>
</reference>
<dbReference type="OrthoDB" id="9798830at2"/>
<proteinExistence type="predicted"/>
<dbReference type="RefSeq" id="WP_161697565.1">
    <property type="nucleotide sequence ID" value="NZ_JAAAMU010000005.1"/>
</dbReference>
<evidence type="ECO:0000259" key="1">
    <source>
        <dbReference type="Pfam" id="PF12867"/>
    </source>
</evidence>
<organism evidence="2 3">
    <name type="scientific">Paenibacillus sacheonensis</name>
    <dbReference type="NCBI Taxonomy" id="742054"/>
    <lineage>
        <taxon>Bacteria</taxon>
        <taxon>Bacillati</taxon>
        <taxon>Bacillota</taxon>
        <taxon>Bacilli</taxon>
        <taxon>Bacillales</taxon>
        <taxon>Paenibacillaceae</taxon>
        <taxon>Paenibacillus</taxon>
    </lineage>
</organism>